<reference evidence="1" key="1">
    <citation type="submission" date="2019-08" db="EMBL/GenBank/DDBJ databases">
        <authorList>
            <person name="Kucharzyk K."/>
            <person name="Murdoch R.W."/>
            <person name="Higgins S."/>
            <person name="Loffler F."/>
        </authorList>
    </citation>
    <scope>NUCLEOTIDE SEQUENCE</scope>
</reference>
<comment type="caution">
    <text evidence="1">The sequence shown here is derived from an EMBL/GenBank/DDBJ whole genome shotgun (WGS) entry which is preliminary data.</text>
</comment>
<proteinExistence type="predicted"/>
<evidence type="ECO:0000313" key="1">
    <source>
        <dbReference type="EMBL" id="MPN11272.1"/>
    </source>
</evidence>
<name>A0A645FCG7_9ZZZZ</name>
<protein>
    <submittedName>
        <fullName evidence="1">Uncharacterized protein</fullName>
    </submittedName>
</protein>
<sequence>MFIRRARNIDYGVLRALYGIGNVLRHGFAVARPVERECKRFSKLACIDGQRQNDIFERPARRNFLTLRYVVDCAVVGNRQIEQRIIRVVVGNIESKRDRAGVFQLGWRCRDGYVDFIRARGRHP</sequence>
<organism evidence="1">
    <name type="scientific">bioreactor metagenome</name>
    <dbReference type="NCBI Taxonomy" id="1076179"/>
    <lineage>
        <taxon>unclassified sequences</taxon>
        <taxon>metagenomes</taxon>
        <taxon>ecological metagenomes</taxon>
    </lineage>
</organism>
<accession>A0A645FCG7</accession>
<dbReference type="AlphaFoldDB" id="A0A645FCG7"/>
<dbReference type="EMBL" id="VSSQ01057467">
    <property type="protein sequence ID" value="MPN11272.1"/>
    <property type="molecule type" value="Genomic_DNA"/>
</dbReference>
<gene>
    <name evidence="1" type="ORF">SDC9_158573</name>
</gene>